<evidence type="ECO:0000256" key="3">
    <source>
        <dbReference type="ARBA" id="ARBA00023163"/>
    </source>
</evidence>
<protein>
    <submittedName>
        <fullName evidence="6">TetR/AcrR family transcriptional regulator</fullName>
    </submittedName>
</protein>
<dbReference type="InterPro" id="IPR023772">
    <property type="entry name" value="DNA-bd_HTH_TetR-type_CS"/>
</dbReference>
<dbReference type="EMBL" id="JBHTMB010000171">
    <property type="protein sequence ID" value="MFD1235688.1"/>
    <property type="molecule type" value="Genomic_DNA"/>
</dbReference>
<evidence type="ECO:0000259" key="5">
    <source>
        <dbReference type="PROSITE" id="PS50977"/>
    </source>
</evidence>
<keyword evidence="7" id="KW-1185">Reference proteome</keyword>
<sequence>MTGSANPVTESDGRLERVLDAAADLLVRWGYQRVTVEDVARHARIGKGTVYLHFRSKDALFLTVLLRSHHHVVSRMADRMAADPAEVLPSRMTAAVYLDLVADPVVRPLYLGDPEVLGRLAHEAADSLGALSATRDAAARRLFGLLREAGALRTDLSLDEQQYLLQAVASGFLFVDSLPASDAPADHGRRAALIAHTIAAAIEEPGAEARAAGVAPQAVAMFRGLAAEMDQEWRRRVR</sequence>
<proteinExistence type="predicted"/>
<dbReference type="Gene3D" id="1.10.357.10">
    <property type="entry name" value="Tetracycline Repressor, domain 2"/>
    <property type="match status" value="1"/>
</dbReference>
<dbReference type="Proteomes" id="UP001597182">
    <property type="component" value="Unassembled WGS sequence"/>
</dbReference>
<reference evidence="7" key="1">
    <citation type="journal article" date="2019" name="Int. J. Syst. Evol. Microbiol.">
        <title>The Global Catalogue of Microorganisms (GCM) 10K type strain sequencing project: providing services to taxonomists for standard genome sequencing and annotation.</title>
        <authorList>
            <consortium name="The Broad Institute Genomics Platform"/>
            <consortium name="The Broad Institute Genome Sequencing Center for Infectious Disease"/>
            <person name="Wu L."/>
            <person name="Ma J."/>
        </authorList>
    </citation>
    <scope>NUCLEOTIDE SEQUENCE [LARGE SCALE GENOMIC DNA]</scope>
    <source>
        <strain evidence="7">CCUG 49018</strain>
    </source>
</reference>
<dbReference type="PANTHER" id="PTHR30055:SF234">
    <property type="entry name" value="HTH-TYPE TRANSCRIPTIONAL REGULATOR BETI"/>
    <property type="match status" value="1"/>
</dbReference>
<dbReference type="InterPro" id="IPR009057">
    <property type="entry name" value="Homeodomain-like_sf"/>
</dbReference>
<dbReference type="Pfam" id="PF00440">
    <property type="entry name" value="TetR_N"/>
    <property type="match status" value="1"/>
</dbReference>
<dbReference type="PRINTS" id="PR00455">
    <property type="entry name" value="HTHTETR"/>
</dbReference>
<dbReference type="SUPFAM" id="SSF46689">
    <property type="entry name" value="Homeodomain-like"/>
    <property type="match status" value="1"/>
</dbReference>
<evidence type="ECO:0000256" key="2">
    <source>
        <dbReference type="ARBA" id="ARBA00023125"/>
    </source>
</evidence>
<gene>
    <name evidence="6" type="ORF">ACFQ34_20550</name>
</gene>
<evidence type="ECO:0000256" key="4">
    <source>
        <dbReference type="PROSITE-ProRule" id="PRU00335"/>
    </source>
</evidence>
<accession>A0ABW3VMT9</accession>
<evidence type="ECO:0000256" key="1">
    <source>
        <dbReference type="ARBA" id="ARBA00023015"/>
    </source>
</evidence>
<dbReference type="InterPro" id="IPR001647">
    <property type="entry name" value="HTH_TetR"/>
</dbReference>
<dbReference type="RefSeq" id="WP_041759415.1">
    <property type="nucleotide sequence ID" value="NZ_BAABKS010000008.1"/>
</dbReference>
<dbReference type="PROSITE" id="PS50977">
    <property type="entry name" value="HTH_TETR_2"/>
    <property type="match status" value="1"/>
</dbReference>
<keyword evidence="3" id="KW-0804">Transcription</keyword>
<feature type="DNA-binding region" description="H-T-H motif" evidence="4">
    <location>
        <begin position="35"/>
        <end position="54"/>
    </location>
</feature>
<name>A0ABW3VMT9_9PSEU</name>
<dbReference type="PANTHER" id="PTHR30055">
    <property type="entry name" value="HTH-TYPE TRANSCRIPTIONAL REGULATOR RUTR"/>
    <property type="match status" value="1"/>
</dbReference>
<keyword evidence="1" id="KW-0805">Transcription regulation</keyword>
<organism evidence="6 7">
    <name type="scientific">Pseudonocardia benzenivorans</name>
    <dbReference type="NCBI Taxonomy" id="228005"/>
    <lineage>
        <taxon>Bacteria</taxon>
        <taxon>Bacillati</taxon>
        <taxon>Actinomycetota</taxon>
        <taxon>Actinomycetes</taxon>
        <taxon>Pseudonocardiales</taxon>
        <taxon>Pseudonocardiaceae</taxon>
        <taxon>Pseudonocardia</taxon>
    </lineage>
</organism>
<keyword evidence="2 4" id="KW-0238">DNA-binding</keyword>
<dbReference type="InterPro" id="IPR050109">
    <property type="entry name" value="HTH-type_TetR-like_transc_reg"/>
</dbReference>
<feature type="domain" description="HTH tetR-type" evidence="5">
    <location>
        <begin position="12"/>
        <end position="72"/>
    </location>
</feature>
<comment type="caution">
    <text evidence="6">The sequence shown here is derived from an EMBL/GenBank/DDBJ whole genome shotgun (WGS) entry which is preliminary data.</text>
</comment>
<evidence type="ECO:0000313" key="6">
    <source>
        <dbReference type="EMBL" id="MFD1235688.1"/>
    </source>
</evidence>
<evidence type="ECO:0000313" key="7">
    <source>
        <dbReference type="Proteomes" id="UP001597182"/>
    </source>
</evidence>
<dbReference type="PROSITE" id="PS01081">
    <property type="entry name" value="HTH_TETR_1"/>
    <property type="match status" value="1"/>
</dbReference>